<evidence type="ECO:0000313" key="2">
    <source>
        <dbReference type="EMBL" id="CAE0723598.1"/>
    </source>
</evidence>
<sequence>MRTRMRTRTRSTNTNGTIVGRQHRSQHKHKHKHNKTTNTTMKSLIQFPQEVAVGATPSPQALALAFPSPSASASCSALIAPNENIANGGRDTNTKHNSFDDLGSDCDSDSDSDADETTSETDSSSTIEDIGTHEIITCSSDCCACKNRRVQPKRVSFGPIHVRQYERIVGDHPETKVGVPLAIGWAYYEDEKHPQGVSIERYESDGILNRWAISSKNNYSTKPSTRTNNRRVRMTSITRRNMLLNVFGIPLEEIRRAEKETIRRQLRKRSSNGEQAVSKAEAICKKVSKTIRKKGISFLKGMAYAAQIGASGGVDGIGSQATSSRATGLSF</sequence>
<organism evidence="2">
    <name type="scientific">Pseudo-nitzschia australis</name>
    <dbReference type="NCBI Taxonomy" id="44445"/>
    <lineage>
        <taxon>Eukaryota</taxon>
        <taxon>Sar</taxon>
        <taxon>Stramenopiles</taxon>
        <taxon>Ochrophyta</taxon>
        <taxon>Bacillariophyta</taxon>
        <taxon>Bacillariophyceae</taxon>
        <taxon>Bacillariophycidae</taxon>
        <taxon>Bacillariales</taxon>
        <taxon>Bacillariaceae</taxon>
        <taxon>Pseudo-nitzschia</taxon>
    </lineage>
</organism>
<evidence type="ECO:0000256" key="1">
    <source>
        <dbReference type="SAM" id="MobiDB-lite"/>
    </source>
</evidence>
<feature type="region of interest" description="Disordered" evidence="1">
    <location>
        <begin position="83"/>
        <end position="128"/>
    </location>
</feature>
<reference evidence="2" key="1">
    <citation type="submission" date="2021-01" db="EMBL/GenBank/DDBJ databases">
        <authorList>
            <person name="Corre E."/>
            <person name="Pelletier E."/>
            <person name="Niang G."/>
            <person name="Scheremetjew M."/>
            <person name="Finn R."/>
            <person name="Kale V."/>
            <person name="Holt S."/>
            <person name="Cochrane G."/>
            <person name="Meng A."/>
            <person name="Brown T."/>
            <person name="Cohen L."/>
        </authorList>
    </citation>
    <scope>NUCLEOTIDE SEQUENCE</scope>
    <source>
        <strain evidence="2">10249 10 AB</strain>
    </source>
</reference>
<dbReference type="EMBL" id="HBIX01023565">
    <property type="protein sequence ID" value="CAE0723598.1"/>
    <property type="molecule type" value="Transcribed_RNA"/>
</dbReference>
<gene>
    <name evidence="2" type="ORF">PAUS00366_LOCUS16354</name>
</gene>
<feature type="compositionally biased region" description="Acidic residues" evidence="1">
    <location>
        <begin position="102"/>
        <end position="119"/>
    </location>
</feature>
<dbReference type="AlphaFoldDB" id="A0A7S4EMZ6"/>
<accession>A0A7S4EMZ6</accession>
<feature type="region of interest" description="Disordered" evidence="1">
    <location>
        <begin position="1"/>
        <end position="40"/>
    </location>
</feature>
<proteinExistence type="predicted"/>
<feature type="compositionally biased region" description="Basic residues" evidence="1">
    <location>
        <begin position="21"/>
        <end position="35"/>
    </location>
</feature>
<name>A0A7S4EMZ6_9STRA</name>
<protein>
    <submittedName>
        <fullName evidence="2">Uncharacterized protein</fullName>
    </submittedName>
</protein>